<dbReference type="RefSeq" id="WP_092891290.1">
    <property type="nucleotide sequence ID" value="NZ_CP061498.1"/>
</dbReference>
<dbReference type="PANTHER" id="PTHR22911:SF135">
    <property type="entry name" value="BLR4310 PROTEIN"/>
    <property type="match status" value="1"/>
</dbReference>
<evidence type="ECO:0000313" key="3">
    <source>
        <dbReference type="EMBL" id="SDX51849.1"/>
    </source>
</evidence>
<dbReference type="Proteomes" id="UP000198539">
    <property type="component" value="Unassembled WGS sequence"/>
</dbReference>
<dbReference type="GO" id="GO:0016020">
    <property type="term" value="C:membrane"/>
    <property type="evidence" value="ECO:0007669"/>
    <property type="project" value="InterPro"/>
</dbReference>
<feature type="transmembrane region" description="Helical" evidence="1">
    <location>
        <begin position="7"/>
        <end position="28"/>
    </location>
</feature>
<keyword evidence="1" id="KW-0472">Membrane</keyword>
<dbReference type="SUPFAM" id="SSF103481">
    <property type="entry name" value="Multidrug resistance efflux transporter EmrE"/>
    <property type="match status" value="2"/>
</dbReference>
<dbReference type="InterPro" id="IPR037185">
    <property type="entry name" value="EmrE-like"/>
</dbReference>
<reference evidence="3 4" key="1">
    <citation type="submission" date="2016-10" db="EMBL/GenBank/DDBJ databases">
        <authorList>
            <person name="de Groot N.N."/>
        </authorList>
    </citation>
    <scope>NUCLEOTIDE SEQUENCE [LARGE SCALE GENOMIC DNA]</scope>
    <source>
        <strain evidence="3 4">CGMCC 1.8894</strain>
    </source>
</reference>
<dbReference type="OrthoDB" id="7165334at2"/>
<feature type="domain" description="EamA" evidence="2">
    <location>
        <begin position="6"/>
        <end position="138"/>
    </location>
</feature>
<dbReference type="PANTHER" id="PTHR22911">
    <property type="entry name" value="ACYL-MALONYL CONDENSING ENZYME-RELATED"/>
    <property type="match status" value="1"/>
</dbReference>
<dbReference type="AlphaFoldDB" id="A0A1H3CEC3"/>
<feature type="transmembrane region" description="Helical" evidence="1">
    <location>
        <begin position="178"/>
        <end position="197"/>
    </location>
</feature>
<dbReference type="EMBL" id="FNOM01000009">
    <property type="protein sequence ID" value="SDX51849.1"/>
    <property type="molecule type" value="Genomic_DNA"/>
</dbReference>
<proteinExistence type="predicted"/>
<sequence length="297" mass="31637">MTENLRGAILMVLAMAAFATEDVFIKIISDALPLGQILILLGIGGGILFSIVLLRIRRPLFPRALWSRPVVLRNLCEMVGTTGFVSAIVLTPLSSASAILQALPLAVTLGAALFLGEDVGWRRWSAIIVGFCGVLLVLRPGLQGFEPASLLAVVGVFGLAGRDLATRRIPATLSSWQVSAWGFLSVIPAGAMLLVWGQQAPAMPDPLNVLLLVLALTSGMVGYYMLVASVRLGQIAVITPFRYSRLLFAMVLGVAVFGERPDALTYMGAAIIVCAGLYTIIREQRLRRSSPAPQAGV</sequence>
<feature type="transmembrane region" description="Helical" evidence="1">
    <location>
        <begin position="75"/>
        <end position="93"/>
    </location>
</feature>
<evidence type="ECO:0000313" key="4">
    <source>
        <dbReference type="Proteomes" id="UP000198539"/>
    </source>
</evidence>
<feature type="transmembrane region" description="Helical" evidence="1">
    <location>
        <begin position="34"/>
        <end position="54"/>
    </location>
</feature>
<evidence type="ECO:0000259" key="2">
    <source>
        <dbReference type="Pfam" id="PF00892"/>
    </source>
</evidence>
<keyword evidence="4" id="KW-1185">Reference proteome</keyword>
<dbReference type="InterPro" id="IPR000620">
    <property type="entry name" value="EamA_dom"/>
</dbReference>
<gene>
    <name evidence="3" type="ORF">SAMN04488238_109112</name>
</gene>
<accession>A0A1H3CEC3</accession>
<feature type="transmembrane region" description="Helical" evidence="1">
    <location>
        <begin position="99"/>
        <end position="116"/>
    </location>
</feature>
<feature type="transmembrane region" description="Helical" evidence="1">
    <location>
        <begin position="240"/>
        <end position="257"/>
    </location>
</feature>
<evidence type="ECO:0000256" key="1">
    <source>
        <dbReference type="SAM" id="Phobius"/>
    </source>
</evidence>
<feature type="domain" description="EamA" evidence="2">
    <location>
        <begin position="149"/>
        <end position="275"/>
    </location>
</feature>
<keyword evidence="1" id="KW-0812">Transmembrane</keyword>
<feature type="transmembrane region" description="Helical" evidence="1">
    <location>
        <begin position="123"/>
        <end position="142"/>
    </location>
</feature>
<keyword evidence="1" id="KW-1133">Transmembrane helix</keyword>
<feature type="transmembrane region" description="Helical" evidence="1">
    <location>
        <begin position="209"/>
        <end position="228"/>
    </location>
</feature>
<protein>
    <submittedName>
        <fullName evidence="3">Permease of the drug/metabolite transporter (DMT) superfamily</fullName>
    </submittedName>
</protein>
<organism evidence="3 4">
    <name type="scientific">Roseicitreum antarcticum</name>
    <dbReference type="NCBI Taxonomy" id="564137"/>
    <lineage>
        <taxon>Bacteria</taxon>
        <taxon>Pseudomonadati</taxon>
        <taxon>Pseudomonadota</taxon>
        <taxon>Alphaproteobacteria</taxon>
        <taxon>Rhodobacterales</taxon>
        <taxon>Paracoccaceae</taxon>
        <taxon>Roseicitreum</taxon>
    </lineage>
</organism>
<feature type="transmembrane region" description="Helical" evidence="1">
    <location>
        <begin position="148"/>
        <end position="166"/>
    </location>
</feature>
<dbReference type="Pfam" id="PF00892">
    <property type="entry name" value="EamA"/>
    <property type="match status" value="2"/>
</dbReference>
<dbReference type="STRING" id="564137.SAMN04488238_109112"/>
<feature type="transmembrane region" description="Helical" evidence="1">
    <location>
        <begin position="263"/>
        <end position="281"/>
    </location>
</feature>
<name>A0A1H3CEC3_9RHOB</name>